<dbReference type="SUPFAM" id="SSF53474">
    <property type="entry name" value="alpha/beta-Hydrolases"/>
    <property type="match status" value="1"/>
</dbReference>
<dbReference type="Gene3D" id="3.40.50.1820">
    <property type="entry name" value="alpha/beta hydrolase"/>
    <property type="match status" value="1"/>
</dbReference>
<sequence length="240" mass="26888">MKVKECTFSSGGERIDGTIYFPEGKGKFPGVVIYHGLGSRKDRYTDRAQVLAKNGIVTLNFSFRGCGKSGGDFKVQTVRNGMQDALSGFDHLTSYTEIDKEKIGVYGGSSGGYLAALITEKRPVKSLILSAPAIYKDEWWDRSAESIAYETSEYRHSGENFNTKAITAIKNYPGSLLVIKHEKDEVIPERVTNAYFNQATSVQKKKMHVIKNAKHSLHDQKFRNESNKITAEWFKETLVS</sequence>
<accession>A0A1G1VUK1</accession>
<proteinExistence type="predicted"/>
<evidence type="ECO:0000313" key="3">
    <source>
        <dbReference type="Proteomes" id="UP000179233"/>
    </source>
</evidence>
<gene>
    <name evidence="2" type="ORF">A2786_06140</name>
</gene>
<comment type="caution">
    <text evidence="2">The sequence shown here is derived from an EMBL/GenBank/DDBJ whole genome shotgun (WGS) entry which is preliminary data.</text>
</comment>
<dbReference type="Pfam" id="PF00326">
    <property type="entry name" value="Peptidase_S9"/>
    <property type="match status" value="1"/>
</dbReference>
<organism evidence="2 3">
    <name type="scientific">Candidatus Chisholmbacteria bacterium RIFCSPHIGHO2_01_FULL_52_32</name>
    <dbReference type="NCBI Taxonomy" id="1797591"/>
    <lineage>
        <taxon>Bacteria</taxon>
        <taxon>Candidatus Chisholmiibacteriota</taxon>
    </lineage>
</organism>
<dbReference type="InterPro" id="IPR029058">
    <property type="entry name" value="AB_hydrolase_fold"/>
</dbReference>
<dbReference type="InterPro" id="IPR001375">
    <property type="entry name" value="Peptidase_S9_cat"/>
</dbReference>
<dbReference type="PANTHER" id="PTHR22946">
    <property type="entry name" value="DIENELACTONE HYDROLASE DOMAIN-CONTAINING PROTEIN-RELATED"/>
    <property type="match status" value="1"/>
</dbReference>
<dbReference type="GO" id="GO:0006508">
    <property type="term" value="P:proteolysis"/>
    <property type="evidence" value="ECO:0007669"/>
    <property type="project" value="InterPro"/>
</dbReference>
<name>A0A1G1VUK1_9BACT</name>
<reference evidence="2 3" key="1">
    <citation type="journal article" date="2016" name="Nat. Commun.">
        <title>Thousands of microbial genomes shed light on interconnected biogeochemical processes in an aquifer system.</title>
        <authorList>
            <person name="Anantharaman K."/>
            <person name="Brown C.T."/>
            <person name="Hug L.A."/>
            <person name="Sharon I."/>
            <person name="Castelle C.J."/>
            <person name="Probst A.J."/>
            <person name="Thomas B.C."/>
            <person name="Singh A."/>
            <person name="Wilkins M.J."/>
            <person name="Karaoz U."/>
            <person name="Brodie E.L."/>
            <person name="Williams K.H."/>
            <person name="Hubbard S.S."/>
            <person name="Banfield J.F."/>
        </authorList>
    </citation>
    <scope>NUCLEOTIDE SEQUENCE [LARGE SCALE GENOMIC DNA]</scope>
</reference>
<evidence type="ECO:0000259" key="1">
    <source>
        <dbReference type="Pfam" id="PF00326"/>
    </source>
</evidence>
<protein>
    <recommendedName>
        <fullName evidence="1">Peptidase S9 prolyl oligopeptidase catalytic domain-containing protein</fullName>
    </recommendedName>
</protein>
<dbReference type="Proteomes" id="UP000179233">
    <property type="component" value="Unassembled WGS sequence"/>
</dbReference>
<dbReference type="InterPro" id="IPR050261">
    <property type="entry name" value="FrsA_esterase"/>
</dbReference>
<dbReference type="AlphaFoldDB" id="A0A1G1VUK1"/>
<dbReference type="EMBL" id="MHCJ01000001">
    <property type="protein sequence ID" value="OGY19088.1"/>
    <property type="molecule type" value="Genomic_DNA"/>
</dbReference>
<evidence type="ECO:0000313" key="2">
    <source>
        <dbReference type="EMBL" id="OGY19088.1"/>
    </source>
</evidence>
<feature type="domain" description="Peptidase S9 prolyl oligopeptidase catalytic" evidence="1">
    <location>
        <begin position="46"/>
        <end position="238"/>
    </location>
</feature>
<dbReference type="GO" id="GO:0008236">
    <property type="term" value="F:serine-type peptidase activity"/>
    <property type="evidence" value="ECO:0007669"/>
    <property type="project" value="InterPro"/>
</dbReference>